<feature type="compositionally biased region" description="Basic and acidic residues" evidence="6">
    <location>
        <begin position="681"/>
        <end position="694"/>
    </location>
</feature>
<keyword evidence="4" id="KW-1015">Disulfide bond</keyword>
<evidence type="ECO:0000256" key="6">
    <source>
        <dbReference type="SAM" id="MobiDB-lite"/>
    </source>
</evidence>
<feature type="region of interest" description="Disordered" evidence="6">
    <location>
        <begin position="161"/>
        <end position="183"/>
    </location>
</feature>
<accession>A0AAV4MGC2</accession>
<feature type="domain" description="Chitin-binding type-2" evidence="7">
    <location>
        <begin position="264"/>
        <end position="319"/>
    </location>
</feature>
<dbReference type="GO" id="GO:0005576">
    <property type="term" value="C:extracellular region"/>
    <property type="evidence" value="ECO:0007669"/>
    <property type="project" value="InterPro"/>
</dbReference>
<feature type="domain" description="Chitin-binding type-2" evidence="7">
    <location>
        <begin position="414"/>
        <end position="458"/>
    </location>
</feature>
<protein>
    <submittedName>
        <fullName evidence="8">Chitinase 3</fullName>
    </submittedName>
</protein>
<evidence type="ECO:0000313" key="8">
    <source>
        <dbReference type="EMBL" id="GIX70890.1"/>
    </source>
</evidence>
<evidence type="ECO:0000256" key="5">
    <source>
        <dbReference type="ARBA" id="ARBA00023180"/>
    </source>
</evidence>
<dbReference type="PROSITE" id="PS50940">
    <property type="entry name" value="CHIT_BIND_II"/>
    <property type="match status" value="4"/>
</dbReference>
<organism evidence="8 9">
    <name type="scientific">Caerostris extrusa</name>
    <name type="common">Bark spider</name>
    <name type="synonym">Caerostris bankana</name>
    <dbReference type="NCBI Taxonomy" id="172846"/>
    <lineage>
        <taxon>Eukaryota</taxon>
        <taxon>Metazoa</taxon>
        <taxon>Ecdysozoa</taxon>
        <taxon>Arthropoda</taxon>
        <taxon>Chelicerata</taxon>
        <taxon>Arachnida</taxon>
        <taxon>Araneae</taxon>
        <taxon>Araneomorphae</taxon>
        <taxon>Entelegynae</taxon>
        <taxon>Araneoidea</taxon>
        <taxon>Araneidae</taxon>
        <taxon>Caerostris</taxon>
    </lineage>
</organism>
<keyword evidence="5" id="KW-0325">Glycoprotein</keyword>
<proteinExistence type="predicted"/>
<keyword evidence="3" id="KW-0677">Repeat</keyword>
<dbReference type="InterPro" id="IPR002557">
    <property type="entry name" value="Chitin-bd_dom"/>
</dbReference>
<dbReference type="SMART" id="SM00494">
    <property type="entry name" value="ChtBD2"/>
    <property type="match status" value="7"/>
</dbReference>
<feature type="region of interest" description="Disordered" evidence="6">
    <location>
        <begin position="670"/>
        <end position="747"/>
    </location>
</feature>
<name>A0AAV4MGC2_CAEEX</name>
<keyword evidence="2" id="KW-0732">Signal</keyword>
<feature type="domain" description="Chitin-binding type-2" evidence="7">
    <location>
        <begin position="756"/>
        <end position="811"/>
    </location>
</feature>
<dbReference type="InterPro" id="IPR036508">
    <property type="entry name" value="Chitin-bd_dom_sf"/>
</dbReference>
<dbReference type="SUPFAM" id="SSF57625">
    <property type="entry name" value="Invertebrate chitin-binding proteins"/>
    <property type="match status" value="6"/>
</dbReference>
<evidence type="ECO:0000259" key="7">
    <source>
        <dbReference type="PROSITE" id="PS50940"/>
    </source>
</evidence>
<reference evidence="8 9" key="1">
    <citation type="submission" date="2021-06" db="EMBL/GenBank/DDBJ databases">
        <title>Caerostris extrusa draft genome.</title>
        <authorList>
            <person name="Kono N."/>
            <person name="Arakawa K."/>
        </authorList>
    </citation>
    <scope>NUCLEOTIDE SEQUENCE [LARGE SCALE GENOMIC DNA]</scope>
</reference>
<feature type="compositionally biased region" description="Basic and acidic residues" evidence="6">
    <location>
        <begin position="732"/>
        <end position="747"/>
    </location>
</feature>
<dbReference type="Proteomes" id="UP001054945">
    <property type="component" value="Unassembled WGS sequence"/>
</dbReference>
<evidence type="ECO:0000256" key="3">
    <source>
        <dbReference type="ARBA" id="ARBA00022737"/>
    </source>
</evidence>
<dbReference type="PANTHER" id="PTHR23301:SF0">
    <property type="entry name" value="CHITIN-BINDING TYPE-2 DOMAIN-CONTAINING PROTEIN-RELATED"/>
    <property type="match status" value="1"/>
</dbReference>
<dbReference type="Pfam" id="PF01607">
    <property type="entry name" value="CBM_14"/>
    <property type="match status" value="4"/>
</dbReference>
<feature type="region of interest" description="Disordered" evidence="6">
    <location>
        <begin position="467"/>
        <end position="495"/>
    </location>
</feature>
<dbReference type="InterPro" id="IPR051940">
    <property type="entry name" value="Chitin_bind-dev_reg"/>
</dbReference>
<comment type="caution">
    <text evidence="8">The sequence shown here is derived from an EMBL/GenBank/DDBJ whole genome shotgun (WGS) entry which is preliminary data.</text>
</comment>
<evidence type="ECO:0000256" key="2">
    <source>
        <dbReference type="ARBA" id="ARBA00022729"/>
    </source>
</evidence>
<dbReference type="AlphaFoldDB" id="A0AAV4MGC2"/>
<evidence type="ECO:0000256" key="1">
    <source>
        <dbReference type="ARBA" id="ARBA00022669"/>
    </source>
</evidence>
<dbReference type="GO" id="GO:0008061">
    <property type="term" value="F:chitin binding"/>
    <property type="evidence" value="ECO:0007669"/>
    <property type="project" value="UniProtKB-KW"/>
</dbReference>
<keyword evidence="1" id="KW-0147">Chitin-binding</keyword>
<gene>
    <name evidence="8" type="primary">X975_00937</name>
    <name evidence="8" type="ORF">CEXT_729891</name>
</gene>
<sequence>MSTTTKRPYSTTSTTTSKQSTALSTTNSPYSTTPITTSKPSTATNSPYPITSTTKMSTTTSKPYTTTTSTSTSRPYTKLSTITNSPYSATPTTSSKPSTTTNNPYSTTSITTSKQSTALSTINSPYSTTPTTTSKPSTTTNMMSTTTSKPYTAKFTTTNSPYSTTSTTNNPYSTTSSHTTKLSTTTTKPYTTITITTNSPYLTTSRTSSRPYTTKSTTTNKPYTITFTTTSKQSTIKSTKTNMPYSTPFTTTSKRYISTTSPPRRQCPEMNGIFRNPQNCGSFLHCSNWIPYIQQCPSGLHFNIEKQICDYPCDAKCDKNLNCTATAKPELSAPDPLPFCTKKGLLTLQKVFVDITSIALEYSLSNKNVLKGYILIPQKRVCDIPKIAGCGKLSKPLPSPDLYEECSCETCLSPSKYNCLEYFLCLNSTAYRMKCSDGFLFDKKLNTCNLANRVACDSTTTTAPSTTQYTRTTTNLPYTTEPTTSRPYTTESTTQTQYTTITTTAAGTTIIQPYTTTSKSHPITTMSTTTSTPYTSTALLQEHNQCPSGLHFNVEKQICDYPCDAKCDKNLSQVQRVAPSTTNARVANQQSEIVLEVRHLIPECPSVIGFIVSTAHTAKSVPEGTDYSPHKDDCHKFVHCANGIPYTKACPAKLYFDPATLRCTYASDKCVTSKSPGATEEESKSPDATEEESKSPFATEETSKSTVATEEESKSPGATEEESKSPGATESKSPEELKSPGATKEESKLYEPVEQKWKCPKGFGYYIHEGNCSNFYQCIDGIPSLKQCPEGLFFNSKLGMCDWAAQVNCLVDQSHLQRLCRRYDRKVDCPSERSNKPTLHCNMFYDCRTGDACARRCPNGLYFKHKHRCVTFQQMSSVRKVKGGESYSLKNMVELCYAKKRGHMADPASEKCYYKCHHHLVIRSCCSKNRVFNEQKGRCEWKYLL</sequence>
<keyword evidence="9" id="KW-1185">Reference proteome</keyword>
<evidence type="ECO:0000256" key="4">
    <source>
        <dbReference type="ARBA" id="ARBA00023157"/>
    </source>
</evidence>
<feature type="domain" description="Chitin-binding type-2" evidence="7">
    <location>
        <begin position="617"/>
        <end position="672"/>
    </location>
</feature>
<evidence type="ECO:0000313" key="9">
    <source>
        <dbReference type="Proteomes" id="UP001054945"/>
    </source>
</evidence>
<dbReference type="Gene3D" id="2.170.140.10">
    <property type="entry name" value="Chitin binding domain"/>
    <property type="match status" value="5"/>
</dbReference>
<dbReference type="PANTHER" id="PTHR23301">
    <property type="entry name" value="CHITIN BINDING PERITROPHIN-A"/>
    <property type="match status" value="1"/>
</dbReference>
<feature type="region of interest" description="Disordered" evidence="6">
    <location>
        <begin position="1"/>
        <end position="146"/>
    </location>
</feature>
<dbReference type="EMBL" id="BPLR01002172">
    <property type="protein sequence ID" value="GIX70890.1"/>
    <property type="molecule type" value="Genomic_DNA"/>
</dbReference>